<keyword evidence="8" id="KW-0067">ATP-binding</keyword>
<dbReference type="PROSITE" id="PS50109">
    <property type="entry name" value="HIS_KIN"/>
    <property type="match status" value="1"/>
</dbReference>
<dbReference type="SUPFAM" id="SSF55874">
    <property type="entry name" value="ATPase domain of HSP90 chaperone/DNA topoisomerase II/histidine kinase"/>
    <property type="match status" value="1"/>
</dbReference>
<keyword evidence="6" id="KW-0547">Nucleotide-binding</keyword>
<dbReference type="InterPro" id="IPR036890">
    <property type="entry name" value="HATPase_C_sf"/>
</dbReference>
<evidence type="ECO:0000256" key="9">
    <source>
        <dbReference type="ARBA" id="ARBA00022989"/>
    </source>
</evidence>
<feature type="domain" description="Histidine kinase" evidence="12">
    <location>
        <begin position="90"/>
        <end position="189"/>
    </location>
</feature>
<dbReference type="InterPro" id="IPR003594">
    <property type="entry name" value="HATPase_dom"/>
</dbReference>
<evidence type="ECO:0000259" key="12">
    <source>
        <dbReference type="PROSITE" id="PS50109"/>
    </source>
</evidence>
<keyword evidence="2" id="KW-1003">Cell membrane</keyword>
<protein>
    <submittedName>
        <fullName evidence="13">Histidine kinase</fullName>
    </submittedName>
</protein>
<evidence type="ECO:0000256" key="11">
    <source>
        <dbReference type="ARBA" id="ARBA00023136"/>
    </source>
</evidence>
<evidence type="ECO:0000256" key="6">
    <source>
        <dbReference type="ARBA" id="ARBA00022741"/>
    </source>
</evidence>
<proteinExistence type="predicted"/>
<evidence type="ECO:0000256" key="8">
    <source>
        <dbReference type="ARBA" id="ARBA00022840"/>
    </source>
</evidence>
<name>A0ABY8R6Y2_PARBF</name>
<dbReference type="GO" id="GO:0016301">
    <property type="term" value="F:kinase activity"/>
    <property type="evidence" value="ECO:0007669"/>
    <property type="project" value="UniProtKB-KW"/>
</dbReference>
<evidence type="ECO:0000256" key="4">
    <source>
        <dbReference type="ARBA" id="ARBA00022679"/>
    </source>
</evidence>
<dbReference type="InterPro" id="IPR005467">
    <property type="entry name" value="His_kinase_dom"/>
</dbReference>
<dbReference type="SMART" id="SM00387">
    <property type="entry name" value="HATPase_c"/>
    <property type="match status" value="1"/>
</dbReference>
<organism evidence="13 14">
    <name type="scientific">Paraclostridium bifermentans</name>
    <name type="common">Clostridium bifermentans</name>
    <dbReference type="NCBI Taxonomy" id="1490"/>
    <lineage>
        <taxon>Bacteria</taxon>
        <taxon>Bacillati</taxon>
        <taxon>Bacillota</taxon>
        <taxon>Clostridia</taxon>
        <taxon>Peptostreptococcales</taxon>
        <taxon>Peptostreptococcaceae</taxon>
        <taxon>Paraclostridium</taxon>
    </lineage>
</organism>
<keyword evidence="9" id="KW-1133">Transmembrane helix</keyword>
<dbReference type="PANTHER" id="PTHR34220:SF11">
    <property type="entry name" value="SENSOR PROTEIN KINASE HPTS"/>
    <property type="match status" value="1"/>
</dbReference>
<evidence type="ECO:0000256" key="5">
    <source>
        <dbReference type="ARBA" id="ARBA00022692"/>
    </source>
</evidence>
<evidence type="ECO:0000256" key="1">
    <source>
        <dbReference type="ARBA" id="ARBA00004651"/>
    </source>
</evidence>
<evidence type="ECO:0000256" key="10">
    <source>
        <dbReference type="ARBA" id="ARBA00023012"/>
    </source>
</evidence>
<dbReference type="EMBL" id="CP124685">
    <property type="protein sequence ID" value="WGX77289.1"/>
    <property type="molecule type" value="Genomic_DNA"/>
</dbReference>
<dbReference type="Proteomes" id="UP001239169">
    <property type="component" value="Chromosome"/>
</dbReference>
<keyword evidence="5" id="KW-0812">Transmembrane</keyword>
<evidence type="ECO:0000256" key="2">
    <source>
        <dbReference type="ARBA" id="ARBA00022475"/>
    </source>
</evidence>
<dbReference type="Pfam" id="PF06580">
    <property type="entry name" value="His_kinase"/>
    <property type="match status" value="1"/>
</dbReference>
<keyword evidence="11" id="KW-0472">Membrane</keyword>
<dbReference type="Gene3D" id="3.30.565.10">
    <property type="entry name" value="Histidine kinase-like ATPase, C-terminal domain"/>
    <property type="match status" value="1"/>
</dbReference>
<keyword evidence="4" id="KW-0808">Transferase</keyword>
<accession>A0ABY8R6Y2</accession>
<evidence type="ECO:0000256" key="3">
    <source>
        <dbReference type="ARBA" id="ARBA00022553"/>
    </source>
</evidence>
<keyword evidence="7 13" id="KW-0418">Kinase</keyword>
<sequence>MNPHFLYNTLSGIRFLVSMNKTEVAEEMLYRFTKLLRSILPRASEMITLEEELENIKNYVELQKMRYPNCFDVEYEFDENIKDYKIPSFILQPIVENAILYSMEKENNKGYIHIKGYSLKDSIRIIIEDNGIGMSKDKLDHVLNKEASINSVGVINVHERIQLNYGQDYGLKIDSLEGKGTKITFILPN</sequence>
<evidence type="ECO:0000313" key="13">
    <source>
        <dbReference type="EMBL" id="WGX77289.1"/>
    </source>
</evidence>
<reference evidence="13 14" key="1">
    <citation type="submission" date="2023-04" db="EMBL/GenBank/DDBJ databases">
        <title>Bacteria Genome Submission.</title>
        <authorList>
            <person name="Isaac P."/>
        </authorList>
    </citation>
    <scope>NUCLEOTIDE SEQUENCE [LARGE SCALE GENOMIC DNA]</scope>
    <source>
        <strain evidence="13 14">SampleS7P1</strain>
    </source>
</reference>
<keyword evidence="3" id="KW-0597">Phosphoprotein</keyword>
<keyword evidence="14" id="KW-1185">Reference proteome</keyword>
<comment type="subcellular location">
    <subcellularLocation>
        <location evidence="1">Cell membrane</location>
        <topology evidence="1">Multi-pass membrane protein</topology>
    </subcellularLocation>
</comment>
<dbReference type="Pfam" id="PF02518">
    <property type="entry name" value="HATPase_c"/>
    <property type="match status" value="1"/>
</dbReference>
<dbReference type="PANTHER" id="PTHR34220">
    <property type="entry name" value="SENSOR HISTIDINE KINASE YPDA"/>
    <property type="match status" value="1"/>
</dbReference>
<dbReference type="InterPro" id="IPR050640">
    <property type="entry name" value="Bact_2-comp_sensor_kinase"/>
</dbReference>
<gene>
    <name evidence="13" type="ORF">QJS64_13025</name>
</gene>
<evidence type="ECO:0000313" key="14">
    <source>
        <dbReference type="Proteomes" id="UP001239169"/>
    </source>
</evidence>
<evidence type="ECO:0000256" key="7">
    <source>
        <dbReference type="ARBA" id="ARBA00022777"/>
    </source>
</evidence>
<dbReference type="InterPro" id="IPR010559">
    <property type="entry name" value="Sig_transdc_His_kin_internal"/>
</dbReference>
<keyword evidence="10" id="KW-0902">Two-component regulatory system</keyword>